<comment type="similarity">
    <text evidence="2">Belongs to the class-I pyridoxal-phosphate-dependent aminotransferase family.</text>
</comment>
<dbReference type="Gene3D" id="3.40.640.10">
    <property type="entry name" value="Type I PLP-dependent aspartate aminotransferase-like (Major domain)"/>
    <property type="match status" value="1"/>
</dbReference>
<dbReference type="InterPro" id="IPR015422">
    <property type="entry name" value="PyrdxlP-dep_Trfase_small"/>
</dbReference>
<accession>A0A4Z0R8L1</accession>
<evidence type="ECO:0000256" key="6">
    <source>
        <dbReference type="ARBA" id="ARBA00022898"/>
    </source>
</evidence>
<dbReference type="SUPFAM" id="SSF53383">
    <property type="entry name" value="PLP-dependent transferases"/>
    <property type="match status" value="1"/>
</dbReference>
<comment type="subunit">
    <text evidence="3">Homodimer.</text>
</comment>
<protein>
    <submittedName>
        <fullName evidence="8">PLP-dependent aminotransferase family protein</fullName>
    </submittedName>
</protein>
<evidence type="ECO:0000256" key="3">
    <source>
        <dbReference type="ARBA" id="ARBA00011738"/>
    </source>
</evidence>
<dbReference type="PANTHER" id="PTHR42790">
    <property type="entry name" value="AMINOTRANSFERASE"/>
    <property type="match status" value="1"/>
</dbReference>
<evidence type="ECO:0000256" key="1">
    <source>
        <dbReference type="ARBA" id="ARBA00001933"/>
    </source>
</evidence>
<keyword evidence="6" id="KW-0663">Pyridoxal phosphate</keyword>
<dbReference type="InterPro" id="IPR015424">
    <property type="entry name" value="PyrdxlP-dep_Trfase"/>
</dbReference>
<dbReference type="AlphaFoldDB" id="A0A4Z0R8L1"/>
<evidence type="ECO:0000256" key="5">
    <source>
        <dbReference type="ARBA" id="ARBA00022679"/>
    </source>
</evidence>
<dbReference type="GO" id="GO:0030170">
    <property type="term" value="F:pyridoxal phosphate binding"/>
    <property type="evidence" value="ECO:0007669"/>
    <property type="project" value="InterPro"/>
</dbReference>
<dbReference type="GO" id="GO:0008483">
    <property type="term" value="F:transaminase activity"/>
    <property type="evidence" value="ECO:0007669"/>
    <property type="project" value="UniProtKB-KW"/>
</dbReference>
<comment type="cofactor">
    <cofactor evidence="1">
        <name>pyridoxal 5'-phosphate</name>
        <dbReference type="ChEBI" id="CHEBI:597326"/>
    </cofactor>
</comment>
<comment type="caution">
    <text evidence="8">The sequence shown here is derived from an EMBL/GenBank/DDBJ whole genome shotgun (WGS) entry which is preliminary data.</text>
</comment>
<sequence>MMHVYADRVNHMENSAIREILKVTEQPNVISFAGGLPAPELFPLTDIRESYDRVLGAGDPSVLQYGTTEGYLPLREEIAAQMRAKGIKAEADNIFLTNGSQQGLDLIAKLFLNPGDVVLLQNPSYLGAIQTFRSYQANFKSFLTNEGGINLPDLESSIKQHGPKLIYLAPTYQNPTGTTFTLEERQAVARLASQYGIPLIEDDPYGELRYEGPILPSIKSLAAEDEVIYLGTFSKTLAPGLRLGWIVADQKIIAKLTVAKQGTDLHTSTLLQRATHYYLTHFSAAEHVEKIRQTYKLRRDLMLQELKFAFPTQARWTEPTGGMFIWLTLPEGYDTDQLLPRAAAAKVAYVPGIHFFANGESNSSMRLNFSNPTPEQIKQGINRLAAIMKVN</sequence>
<proteinExistence type="inferred from homology"/>
<evidence type="ECO:0000313" key="9">
    <source>
        <dbReference type="Proteomes" id="UP000298460"/>
    </source>
</evidence>
<dbReference type="GO" id="GO:1901605">
    <property type="term" value="P:alpha-amino acid metabolic process"/>
    <property type="evidence" value="ECO:0007669"/>
    <property type="project" value="TreeGrafter"/>
</dbReference>
<evidence type="ECO:0000256" key="4">
    <source>
        <dbReference type="ARBA" id="ARBA00022576"/>
    </source>
</evidence>
<evidence type="ECO:0000313" key="8">
    <source>
        <dbReference type="EMBL" id="TGE38589.1"/>
    </source>
</evidence>
<keyword evidence="5 8" id="KW-0808">Transferase</keyword>
<reference evidence="8 9" key="1">
    <citation type="submission" date="2019-03" db="EMBL/GenBank/DDBJ databases">
        <title>Draft Genome Sequence of Desulfosporosinus fructosivorans Strain 63.6F, Isolated from Marine Sediment in the Baltic Sea.</title>
        <authorList>
            <person name="Hausmann B."/>
            <person name="Vandieken V."/>
            <person name="Pjevac P."/>
            <person name="Schreck K."/>
            <person name="Herbold C.W."/>
            <person name="Loy A."/>
        </authorList>
    </citation>
    <scope>NUCLEOTIDE SEQUENCE [LARGE SCALE GENOMIC DNA]</scope>
    <source>
        <strain evidence="8 9">63.6F</strain>
    </source>
</reference>
<dbReference type="CDD" id="cd00609">
    <property type="entry name" value="AAT_like"/>
    <property type="match status" value="1"/>
</dbReference>
<feature type="domain" description="Aminotransferase class I/classII large" evidence="7">
    <location>
        <begin position="59"/>
        <end position="384"/>
    </location>
</feature>
<name>A0A4Z0R8L1_9FIRM</name>
<dbReference type="Proteomes" id="UP000298460">
    <property type="component" value="Unassembled WGS sequence"/>
</dbReference>
<dbReference type="OrthoDB" id="9808770at2"/>
<dbReference type="PANTHER" id="PTHR42790:SF19">
    <property type="entry name" value="KYNURENINE_ALPHA-AMINOADIPATE AMINOTRANSFERASE, MITOCHONDRIAL"/>
    <property type="match status" value="1"/>
</dbReference>
<dbReference type="InterPro" id="IPR004839">
    <property type="entry name" value="Aminotransferase_I/II_large"/>
</dbReference>
<organism evidence="8 9">
    <name type="scientific">Desulfosporosinus fructosivorans</name>
    <dbReference type="NCBI Taxonomy" id="2018669"/>
    <lineage>
        <taxon>Bacteria</taxon>
        <taxon>Bacillati</taxon>
        <taxon>Bacillota</taxon>
        <taxon>Clostridia</taxon>
        <taxon>Eubacteriales</taxon>
        <taxon>Desulfitobacteriaceae</taxon>
        <taxon>Desulfosporosinus</taxon>
    </lineage>
</organism>
<gene>
    <name evidence="8" type="ORF">E4K67_11750</name>
</gene>
<dbReference type="EMBL" id="SPQQ01000003">
    <property type="protein sequence ID" value="TGE38589.1"/>
    <property type="molecule type" value="Genomic_DNA"/>
</dbReference>
<dbReference type="RefSeq" id="WP_135546787.1">
    <property type="nucleotide sequence ID" value="NZ_SPQQ01000003.1"/>
</dbReference>
<dbReference type="Pfam" id="PF00155">
    <property type="entry name" value="Aminotran_1_2"/>
    <property type="match status" value="1"/>
</dbReference>
<keyword evidence="4 8" id="KW-0032">Aminotransferase</keyword>
<dbReference type="InterPro" id="IPR050859">
    <property type="entry name" value="Class-I_PLP-dep_aminotransf"/>
</dbReference>
<dbReference type="Gene3D" id="3.90.1150.10">
    <property type="entry name" value="Aspartate Aminotransferase, domain 1"/>
    <property type="match status" value="1"/>
</dbReference>
<evidence type="ECO:0000256" key="2">
    <source>
        <dbReference type="ARBA" id="ARBA00007441"/>
    </source>
</evidence>
<keyword evidence="9" id="KW-1185">Reference proteome</keyword>
<evidence type="ECO:0000259" key="7">
    <source>
        <dbReference type="Pfam" id="PF00155"/>
    </source>
</evidence>
<dbReference type="FunFam" id="3.40.640.10:FF:000053">
    <property type="entry name" value="Aminotransferase, class I"/>
    <property type="match status" value="1"/>
</dbReference>
<dbReference type="InterPro" id="IPR015421">
    <property type="entry name" value="PyrdxlP-dep_Trfase_major"/>
</dbReference>